<dbReference type="InterPro" id="IPR006027">
    <property type="entry name" value="NusB_RsmB_TIM44"/>
</dbReference>
<dbReference type="PANTHER" id="PTHR11078:SF3">
    <property type="entry name" value="ANTITERMINATION NUSB DOMAIN-CONTAINING PROTEIN"/>
    <property type="match status" value="1"/>
</dbReference>
<dbReference type="AlphaFoldDB" id="A0A4R7JH25"/>
<dbReference type="InterPro" id="IPR035926">
    <property type="entry name" value="NusB-like_sf"/>
</dbReference>
<dbReference type="GO" id="GO:0005829">
    <property type="term" value="C:cytosol"/>
    <property type="evidence" value="ECO:0007669"/>
    <property type="project" value="TreeGrafter"/>
</dbReference>
<feature type="compositionally biased region" description="Polar residues" evidence="7">
    <location>
        <begin position="1"/>
        <end position="12"/>
    </location>
</feature>
<keyword evidence="2 6" id="KW-0889">Transcription antitermination</keyword>
<feature type="domain" description="NusB/RsmB/TIM44" evidence="8">
    <location>
        <begin position="23"/>
        <end position="147"/>
    </location>
</feature>
<dbReference type="Proteomes" id="UP000295830">
    <property type="component" value="Unassembled WGS sequence"/>
</dbReference>
<evidence type="ECO:0000256" key="2">
    <source>
        <dbReference type="ARBA" id="ARBA00022814"/>
    </source>
</evidence>
<dbReference type="InterPro" id="IPR011605">
    <property type="entry name" value="NusB_fam"/>
</dbReference>
<dbReference type="HAMAP" id="MF_00073">
    <property type="entry name" value="NusB"/>
    <property type="match status" value="1"/>
</dbReference>
<evidence type="ECO:0000313" key="9">
    <source>
        <dbReference type="EMBL" id="TDT37100.1"/>
    </source>
</evidence>
<evidence type="ECO:0000256" key="1">
    <source>
        <dbReference type="ARBA" id="ARBA00005952"/>
    </source>
</evidence>
<feature type="region of interest" description="Disordered" evidence="7">
    <location>
        <begin position="1"/>
        <end position="24"/>
    </location>
</feature>
<organism evidence="9 10">
    <name type="scientific">Halospina denitrificans</name>
    <dbReference type="NCBI Taxonomy" id="332522"/>
    <lineage>
        <taxon>Bacteria</taxon>
        <taxon>Pseudomonadati</taxon>
        <taxon>Pseudomonadota</taxon>
        <taxon>Gammaproteobacteria</taxon>
        <taxon>Halospina</taxon>
    </lineage>
</organism>
<evidence type="ECO:0000256" key="4">
    <source>
        <dbReference type="ARBA" id="ARBA00023015"/>
    </source>
</evidence>
<dbReference type="NCBIfam" id="TIGR01951">
    <property type="entry name" value="nusB"/>
    <property type="match status" value="1"/>
</dbReference>
<evidence type="ECO:0000256" key="3">
    <source>
        <dbReference type="ARBA" id="ARBA00022884"/>
    </source>
</evidence>
<accession>A0A4R7JH25</accession>
<gene>
    <name evidence="6" type="primary">nusB</name>
    <name evidence="9" type="ORF">DES49_3052</name>
</gene>
<evidence type="ECO:0000259" key="8">
    <source>
        <dbReference type="Pfam" id="PF01029"/>
    </source>
</evidence>
<dbReference type="EMBL" id="SOAX01000008">
    <property type="protein sequence ID" value="TDT37100.1"/>
    <property type="molecule type" value="Genomic_DNA"/>
</dbReference>
<evidence type="ECO:0000256" key="6">
    <source>
        <dbReference type="HAMAP-Rule" id="MF_00073"/>
    </source>
</evidence>
<dbReference type="OrthoDB" id="9789556at2"/>
<keyword evidence="4 6" id="KW-0805">Transcription regulation</keyword>
<dbReference type="Gene3D" id="1.10.940.10">
    <property type="entry name" value="NusB-like"/>
    <property type="match status" value="1"/>
</dbReference>
<dbReference type="PANTHER" id="PTHR11078">
    <property type="entry name" value="N UTILIZATION SUBSTANCE PROTEIN B-RELATED"/>
    <property type="match status" value="1"/>
</dbReference>
<comment type="caution">
    <text evidence="9">The sequence shown here is derived from an EMBL/GenBank/DDBJ whole genome shotgun (WGS) entry which is preliminary data.</text>
</comment>
<sequence>MAEDTQTAPSSESGGGSKPASRRRARTLALQALYQRQFSESPVSQIEAEFITDNDMDKVDGVYFRELLYGVDRNRQSLDRHFENFLDRSVEELDPIELAILRIGAFELEHRIDVPYRVVVNEGIELAKRFGGTDGHKYINSILDKLAPRLRPAETRSRKT</sequence>
<comment type="similarity">
    <text evidence="1 6">Belongs to the NusB family.</text>
</comment>
<dbReference type="GO" id="GO:0003723">
    <property type="term" value="F:RNA binding"/>
    <property type="evidence" value="ECO:0007669"/>
    <property type="project" value="UniProtKB-UniRule"/>
</dbReference>
<keyword evidence="5 6" id="KW-0804">Transcription</keyword>
<comment type="function">
    <text evidence="6">Involved in transcription antitermination. Required for transcription of ribosomal RNA (rRNA) genes. Binds specifically to the boxA antiterminator sequence of the ribosomal RNA (rrn) operons.</text>
</comment>
<dbReference type="GO" id="GO:0031564">
    <property type="term" value="P:transcription antitermination"/>
    <property type="evidence" value="ECO:0007669"/>
    <property type="project" value="UniProtKB-KW"/>
</dbReference>
<dbReference type="RefSeq" id="WP_133737262.1">
    <property type="nucleotide sequence ID" value="NZ_SOAX01000008.1"/>
</dbReference>
<name>A0A4R7JH25_9GAMM</name>
<evidence type="ECO:0000256" key="5">
    <source>
        <dbReference type="ARBA" id="ARBA00023163"/>
    </source>
</evidence>
<reference evidence="9 10" key="1">
    <citation type="submission" date="2019-03" db="EMBL/GenBank/DDBJ databases">
        <title>Genomic Encyclopedia of Type Strains, Phase IV (KMG-IV): sequencing the most valuable type-strain genomes for metagenomic binning, comparative biology and taxonomic classification.</title>
        <authorList>
            <person name="Goeker M."/>
        </authorList>
    </citation>
    <scope>NUCLEOTIDE SEQUENCE [LARGE SCALE GENOMIC DNA]</scope>
    <source>
        <strain evidence="9 10">DSM 15505</strain>
    </source>
</reference>
<keyword evidence="10" id="KW-1185">Reference proteome</keyword>
<evidence type="ECO:0000256" key="7">
    <source>
        <dbReference type="SAM" id="MobiDB-lite"/>
    </source>
</evidence>
<evidence type="ECO:0000313" key="10">
    <source>
        <dbReference type="Proteomes" id="UP000295830"/>
    </source>
</evidence>
<keyword evidence="3 6" id="KW-0694">RNA-binding</keyword>
<dbReference type="GO" id="GO:0006353">
    <property type="term" value="P:DNA-templated transcription termination"/>
    <property type="evidence" value="ECO:0007669"/>
    <property type="project" value="UniProtKB-UniRule"/>
</dbReference>
<dbReference type="SUPFAM" id="SSF48013">
    <property type="entry name" value="NusB-like"/>
    <property type="match status" value="1"/>
</dbReference>
<dbReference type="Pfam" id="PF01029">
    <property type="entry name" value="NusB"/>
    <property type="match status" value="1"/>
</dbReference>
<protein>
    <recommendedName>
        <fullName evidence="6">Transcription antitermination protein NusB</fullName>
    </recommendedName>
    <alternativeName>
        <fullName evidence="6">Antitermination factor NusB</fullName>
    </alternativeName>
</protein>
<proteinExistence type="inferred from homology"/>